<organism evidence="5 6">
    <name type="scientific">Euplotes crassus</name>
    <dbReference type="NCBI Taxonomy" id="5936"/>
    <lineage>
        <taxon>Eukaryota</taxon>
        <taxon>Sar</taxon>
        <taxon>Alveolata</taxon>
        <taxon>Ciliophora</taxon>
        <taxon>Intramacronucleata</taxon>
        <taxon>Spirotrichea</taxon>
        <taxon>Hypotrichia</taxon>
        <taxon>Euplotida</taxon>
        <taxon>Euplotidae</taxon>
        <taxon>Moneuplotes</taxon>
    </lineage>
</organism>
<dbReference type="Gene3D" id="1.20.190.20">
    <property type="entry name" value="14-3-3 domain"/>
    <property type="match status" value="1"/>
</dbReference>
<feature type="site" description="Interaction with phosphoserine on interacting protein" evidence="2">
    <location>
        <position position="126"/>
    </location>
</feature>
<dbReference type="CDD" id="cd08774">
    <property type="entry name" value="14-3-3"/>
    <property type="match status" value="1"/>
</dbReference>
<feature type="site" description="Interaction with phosphoserine on interacting protein" evidence="2">
    <location>
        <position position="55"/>
    </location>
</feature>
<evidence type="ECO:0000256" key="2">
    <source>
        <dbReference type="PIRSR" id="PIRSR000868-1"/>
    </source>
</evidence>
<evidence type="ECO:0000313" key="5">
    <source>
        <dbReference type="EMBL" id="CAI2378343.1"/>
    </source>
</evidence>
<dbReference type="PANTHER" id="PTHR18860">
    <property type="entry name" value="14-3-3 PROTEIN"/>
    <property type="match status" value="1"/>
</dbReference>
<dbReference type="SUPFAM" id="SSF48445">
    <property type="entry name" value="14-3-3 protein"/>
    <property type="match status" value="1"/>
</dbReference>
<evidence type="ECO:0000313" key="6">
    <source>
        <dbReference type="Proteomes" id="UP001295684"/>
    </source>
</evidence>
<feature type="coiled-coil region" evidence="3">
    <location>
        <begin position="63"/>
        <end position="90"/>
    </location>
</feature>
<dbReference type="Proteomes" id="UP001295684">
    <property type="component" value="Unassembled WGS sequence"/>
</dbReference>
<dbReference type="SMART" id="SM00101">
    <property type="entry name" value="14_3_3"/>
    <property type="match status" value="1"/>
</dbReference>
<feature type="coiled-coil region" evidence="3">
    <location>
        <begin position="187"/>
        <end position="229"/>
    </location>
</feature>
<dbReference type="AlphaFoldDB" id="A0AAD1XSB1"/>
<dbReference type="InterPro" id="IPR000308">
    <property type="entry name" value="14-3-3"/>
</dbReference>
<comment type="caution">
    <text evidence="5">The sequence shown here is derived from an EMBL/GenBank/DDBJ whole genome shotgun (WGS) entry which is preliminary data.</text>
</comment>
<evidence type="ECO:0000256" key="3">
    <source>
        <dbReference type="SAM" id="Coils"/>
    </source>
</evidence>
<reference evidence="5" key="1">
    <citation type="submission" date="2023-07" db="EMBL/GenBank/DDBJ databases">
        <authorList>
            <consortium name="AG Swart"/>
            <person name="Singh M."/>
            <person name="Singh A."/>
            <person name="Seah K."/>
            <person name="Emmerich C."/>
        </authorList>
    </citation>
    <scope>NUCLEOTIDE SEQUENCE</scope>
    <source>
        <strain evidence="5">DP1</strain>
    </source>
</reference>
<dbReference type="InterPro" id="IPR036815">
    <property type="entry name" value="14-3-3_dom_sf"/>
</dbReference>
<name>A0AAD1XSB1_EUPCR</name>
<proteinExistence type="inferred from homology"/>
<feature type="domain" description="14-3-3" evidence="4">
    <location>
        <begin position="1"/>
        <end position="240"/>
    </location>
</feature>
<dbReference type="PIRSF" id="PIRSF000868">
    <property type="entry name" value="14-3-3"/>
    <property type="match status" value="1"/>
</dbReference>
<dbReference type="PRINTS" id="PR00305">
    <property type="entry name" value="1433ZETA"/>
</dbReference>
<protein>
    <recommendedName>
        <fullName evidence="4">14-3-3 domain-containing protein</fullName>
    </recommendedName>
</protein>
<evidence type="ECO:0000259" key="4">
    <source>
        <dbReference type="SMART" id="SM00101"/>
    </source>
</evidence>
<dbReference type="EMBL" id="CAMPGE010020058">
    <property type="protein sequence ID" value="CAI2378343.1"/>
    <property type="molecule type" value="Genomic_DNA"/>
</dbReference>
<dbReference type="InterPro" id="IPR023410">
    <property type="entry name" value="14-3-3_domain"/>
</dbReference>
<evidence type="ECO:0000256" key="1">
    <source>
        <dbReference type="ARBA" id="ARBA00006141"/>
    </source>
</evidence>
<keyword evidence="3" id="KW-0175">Coiled coil</keyword>
<accession>A0AAD1XSB1</accession>
<dbReference type="Pfam" id="PF00244">
    <property type="entry name" value="14-3-3"/>
    <property type="match status" value="1"/>
</dbReference>
<comment type="similarity">
    <text evidence="1">Belongs to the 14-3-3 family.</text>
</comment>
<sequence length="240" mass="27281">MEKKIFMARVADQSERYEDMVDFLEQIIDDNDNDVSMDVKNLLSVGFKNLISAQRSAYKTVQAIEQNKKYAEYSSNCAEYKEKISAELEKNCGRVINIVKDKSLTKGDLNDEAKVFYLKMIGDYYRYTAETAQGSKLEEVTENAKTFYDQATEAAASLKPYNSNKLGLALNFSVFHYELKNDSSKACEIAEKALDGARDQIDEMDNDEARDALSIIELLKENLDLWKEEEGAEADEAEQC</sequence>
<keyword evidence="6" id="KW-1185">Reference proteome</keyword>
<gene>
    <name evidence="5" type="ORF">ECRASSUSDP1_LOCUS19738</name>
</gene>